<evidence type="ECO:0000256" key="1">
    <source>
        <dbReference type="SAM" id="MobiDB-lite"/>
    </source>
</evidence>
<feature type="region of interest" description="Disordered" evidence="1">
    <location>
        <begin position="1019"/>
        <end position="1050"/>
    </location>
</feature>
<accession>A0AAV2Z0F2</accession>
<dbReference type="Proteomes" id="UP001146120">
    <property type="component" value="Unassembled WGS sequence"/>
</dbReference>
<feature type="non-terminal residue" evidence="2">
    <location>
        <position position="1"/>
    </location>
</feature>
<reference evidence="2" key="1">
    <citation type="submission" date="2022-11" db="EMBL/GenBank/DDBJ databases">
        <authorList>
            <person name="Morgan W.R."/>
            <person name="Tartar A."/>
        </authorList>
    </citation>
    <scope>NUCLEOTIDE SEQUENCE</scope>
    <source>
        <strain evidence="2">ARSEF 373</strain>
    </source>
</reference>
<dbReference type="EMBL" id="DAKRPA010000074">
    <property type="protein sequence ID" value="DAZ99900.1"/>
    <property type="molecule type" value="Genomic_DNA"/>
</dbReference>
<name>A0AAV2Z0F2_9STRA</name>
<comment type="caution">
    <text evidence="2">The sequence shown here is derived from an EMBL/GenBank/DDBJ whole genome shotgun (WGS) entry which is preliminary data.</text>
</comment>
<organism evidence="2 3">
    <name type="scientific">Lagenidium giganteum</name>
    <dbReference type="NCBI Taxonomy" id="4803"/>
    <lineage>
        <taxon>Eukaryota</taxon>
        <taxon>Sar</taxon>
        <taxon>Stramenopiles</taxon>
        <taxon>Oomycota</taxon>
        <taxon>Peronosporomycetes</taxon>
        <taxon>Pythiales</taxon>
        <taxon>Pythiaceae</taxon>
    </lineage>
</organism>
<protein>
    <recommendedName>
        <fullName evidence="4">Polyprotein</fullName>
    </recommendedName>
</protein>
<keyword evidence="3" id="KW-1185">Reference proteome</keyword>
<evidence type="ECO:0000313" key="3">
    <source>
        <dbReference type="Proteomes" id="UP001146120"/>
    </source>
</evidence>
<reference evidence="2" key="2">
    <citation type="journal article" date="2023" name="Microbiol Resour">
        <title>Decontamination and Annotation of the Draft Genome Sequence of the Oomycete Lagenidium giganteum ARSEF 373.</title>
        <authorList>
            <person name="Morgan W.R."/>
            <person name="Tartar A."/>
        </authorList>
    </citation>
    <scope>NUCLEOTIDE SEQUENCE</scope>
    <source>
        <strain evidence="2">ARSEF 373</strain>
    </source>
</reference>
<sequence length="1526" mass="173287">TGTGQASQSLAMGGRRKALVPETANAEGLIQMAALRQRAARAEVFDHQLPFSWLRWFRAALSYLLLFSDVPRSGLGIRDVHSNTVIEPSMFEFFGPWAYSVQQFVRNGTDQQPASVWSYKFDTTSVVWRAFAEYFHLATFPRCLFYEADCPGDTLNSSTTFAMMDSLATAVAAHHISSIILRTVQNYHDRLHNFVLPQLFVYPLWRTSQALYYPSAIVSDPFFVICQGPKARPFACSDLWTNYRRSCSPKDDSCQRDVGVVWEHIVGRIRSVEKRFPNHQVDLTVLESAEDTQVSRGSFCMMGSRDFDVSTIIRSRACVIENDANSTETCETVFAEDYRYEGGMFTQNVVDWYSIVSTLRICGQVYFVLRVVMLVHVHTRLDEVDAVVALMNLVIMSDPVVWLRLYAVLLESDLANELAIVCCQQPFFVICQGRKARPFACNELLTNFRRSCTRSDKSYQRAVGVIWEHHTYLALKVDLTVSESSEDIQDDGMPIFDVSTIIRARKCVKSNDTPGETCESLATRTQLTSTNQPPDAVPPLVIKLKEGATPHRCNPRRYSPVMKEHVEALLDAGFINKNPAGDGGKHNPERIKSFLDLREPSIHEPRVAARIALALTTDELTCFHELKQRASSAIMLEHMRDDWTVCVFTFTDASHLGWGIMITQVQGIRQFLTRITDTLMRLSGTLKVPSCIEKEAHPIIVANDKADYILHRERGYRLRLRSCDFDLHLRTRQSTKETTYGSTCSPDGLIQTKVAKGLSCYRSQSRASHLRTLDADTFEVPEAHSIRVCQDRHDAANITGLALDPVMHVYTEDGKIWVTRRRRPHTRLMIVGHCGSQGHRGAQALTIMLADRFAITRLLDKCDEFCANCLVCVHTKGGRSTARPWHGTDEHPDRNERHLMLHREEGQTYVLVNMDAATNFVKLFTHDATTATNTAMQLLEWGGMFGFPSVFVRMAKTWVRHRSLFLHTAPAEMALLNVSNGICYTYCVRCHWTPSFQRHSGRRLSQLSRSYSTRPCALDKHTTAHARPSSASSPDLGWTHKSGASKACAPKNARSAQISWRGDYVLWSTVDMNIPRNKLRVTWVSPYQIIECNAFSHVTCYVLTQDTREVHESRLKFFRDKSLNVTEEILAHIGSQDVLLAVEEIRDVRKTFKADCQLRLTWKGLDDADASLMNLVIMTLVPERASSKRLMRMMALRHQAARSDVFDHQLPFSWLRWFRAAISYMLLFSDVPRSGLGIRNVSPHNALEPTMIEVYGPWAYSVLQLTRNSTDQPPATVWSYKFDTTSIVWRAFAAHFKLTTFPRGSRSATFEVGVQSFRDRLHHYVLPQLFVHSLWRTNQALYYPSSVVSNPFFAICQGPEARPFACNELWTNYRRSCSPHDASCRRNVGVIWEHIVRRIRSIEKQFPGIHVDLTVLESTEDIQVSKGSFSGMGSGNFDVSTIIRARRCDAENKEDLDASIATCETVFAEDFRYEGGVGYYQSTKNPDKVVVLPTSVVREYFEDEEFVLLKCTSTVEMAWSDLIHCG</sequence>
<gene>
    <name evidence="2" type="ORF">N0F65_011823</name>
</gene>
<proteinExistence type="predicted"/>
<evidence type="ECO:0008006" key="4">
    <source>
        <dbReference type="Google" id="ProtNLM"/>
    </source>
</evidence>
<evidence type="ECO:0000313" key="2">
    <source>
        <dbReference type="EMBL" id="DAZ99900.1"/>
    </source>
</evidence>